<dbReference type="InterPro" id="IPR011303">
    <property type="entry name" value="RnfD_bac"/>
</dbReference>
<evidence type="ECO:0000313" key="12">
    <source>
        <dbReference type="Proteomes" id="UP000665020"/>
    </source>
</evidence>
<keyword evidence="10" id="KW-1003">Cell membrane</keyword>
<keyword evidence="4 10" id="KW-0288">FMN</keyword>
<comment type="subunit">
    <text evidence="10">The complex is composed of six subunits: RnfA, RnfB, RnfC, RnfD, RnfE and RnfG.</text>
</comment>
<proteinExistence type="inferred from homology"/>
<dbReference type="EC" id="7.-.-.-" evidence="10"/>
<protein>
    <recommendedName>
        <fullName evidence="10">Ion-translocating oxidoreductase complex subunit D</fullName>
        <ecNumber evidence="10">7.-.-.-</ecNumber>
    </recommendedName>
    <alternativeName>
        <fullName evidence="10">Rnf electron transport complex subunit D</fullName>
    </alternativeName>
</protein>
<keyword evidence="6 10" id="KW-1278">Translocase</keyword>
<organism evidence="11 12">
    <name type="scientific">Iocasia fonsfrigidae</name>
    <dbReference type="NCBI Taxonomy" id="2682810"/>
    <lineage>
        <taxon>Bacteria</taxon>
        <taxon>Bacillati</taxon>
        <taxon>Bacillota</taxon>
        <taxon>Clostridia</taxon>
        <taxon>Halanaerobiales</taxon>
        <taxon>Halanaerobiaceae</taxon>
        <taxon>Iocasia</taxon>
    </lineage>
</organism>
<comment type="subcellular location">
    <subcellularLocation>
        <location evidence="10">Cell membrane</location>
        <topology evidence="10">Multi-pass membrane protein</topology>
    </subcellularLocation>
</comment>
<feature type="transmembrane region" description="Helical" evidence="10">
    <location>
        <begin position="273"/>
        <end position="291"/>
    </location>
</feature>
<dbReference type="GO" id="GO:0005886">
    <property type="term" value="C:plasma membrane"/>
    <property type="evidence" value="ECO:0007669"/>
    <property type="project" value="UniProtKB-SubCell"/>
</dbReference>
<evidence type="ECO:0000256" key="4">
    <source>
        <dbReference type="ARBA" id="ARBA00022643"/>
    </source>
</evidence>
<keyword evidence="8 10" id="KW-1133">Transmembrane helix</keyword>
<reference evidence="11" key="1">
    <citation type="submission" date="2019-12" db="EMBL/GenBank/DDBJ databases">
        <authorList>
            <person name="zhang j."/>
            <person name="sun C.M."/>
        </authorList>
    </citation>
    <scope>NUCLEOTIDE SEQUENCE</scope>
    <source>
        <strain evidence="11">NS-1</strain>
    </source>
</reference>
<evidence type="ECO:0000256" key="3">
    <source>
        <dbReference type="ARBA" id="ARBA00022630"/>
    </source>
</evidence>
<dbReference type="RefSeq" id="WP_230868888.1">
    <property type="nucleotide sequence ID" value="NZ_CP046640.1"/>
</dbReference>
<feature type="modified residue" description="FMN phosphoryl threonine" evidence="10">
    <location>
        <position position="174"/>
    </location>
</feature>
<dbReference type="Proteomes" id="UP000665020">
    <property type="component" value="Chromosome"/>
</dbReference>
<dbReference type="KEGG" id="ifn:GM661_04260"/>
<dbReference type="EMBL" id="CP046640">
    <property type="protein sequence ID" value="QTL97247.1"/>
    <property type="molecule type" value="Genomic_DNA"/>
</dbReference>
<dbReference type="PANTHER" id="PTHR30578:SF0">
    <property type="entry name" value="ION-TRANSLOCATING OXIDOREDUCTASE COMPLEX SUBUNIT D"/>
    <property type="match status" value="1"/>
</dbReference>
<dbReference type="AlphaFoldDB" id="A0A8A7KEC8"/>
<dbReference type="NCBIfam" id="TIGR01946">
    <property type="entry name" value="rnfD"/>
    <property type="match status" value="1"/>
</dbReference>
<feature type="transmembrane region" description="Helical" evidence="10">
    <location>
        <begin position="244"/>
        <end position="261"/>
    </location>
</feature>
<dbReference type="PANTHER" id="PTHR30578">
    <property type="entry name" value="ELECTRON TRANSPORT COMPLEX PROTEIN RNFD"/>
    <property type="match status" value="1"/>
</dbReference>
<evidence type="ECO:0000256" key="8">
    <source>
        <dbReference type="ARBA" id="ARBA00022989"/>
    </source>
</evidence>
<evidence type="ECO:0000256" key="2">
    <source>
        <dbReference type="ARBA" id="ARBA00022553"/>
    </source>
</evidence>
<dbReference type="InterPro" id="IPR004338">
    <property type="entry name" value="NqrB/RnfD"/>
</dbReference>
<keyword evidence="2 10" id="KW-0597">Phosphoprotein</keyword>
<evidence type="ECO:0000256" key="9">
    <source>
        <dbReference type="ARBA" id="ARBA00023136"/>
    </source>
</evidence>
<feature type="transmembrane region" description="Helical" evidence="10">
    <location>
        <begin position="191"/>
        <end position="215"/>
    </location>
</feature>
<name>A0A8A7KEC8_9FIRM</name>
<dbReference type="GO" id="GO:0055085">
    <property type="term" value="P:transmembrane transport"/>
    <property type="evidence" value="ECO:0007669"/>
    <property type="project" value="InterPro"/>
</dbReference>
<feature type="transmembrane region" description="Helical" evidence="10">
    <location>
        <begin position="73"/>
        <end position="91"/>
    </location>
</feature>
<keyword evidence="9 10" id="KW-0472">Membrane</keyword>
<comment type="similarity">
    <text evidence="10">Belongs to the NqrB/RnfD family.</text>
</comment>
<gene>
    <name evidence="10" type="primary">rnfD</name>
    <name evidence="11" type="ORF">GM661_04260</name>
</gene>
<dbReference type="HAMAP" id="MF_00462">
    <property type="entry name" value="RsxD_RnfD"/>
    <property type="match status" value="1"/>
</dbReference>
<evidence type="ECO:0000313" key="11">
    <source>
        <dbReference type="EMBL" id="QTL97247.1"/>
    </source>
</evidence>
<keyword evidence="5 10" id="KW-0812">Transmembrane</keyword>
<accession>A0A8A7KEC8</accession>
<feature type="transmembrane region" description="Helical" evidence="10">
    <location>
        <begin position="48"/>
        <end position="66"/>
    </location>
</feature>
<dbReference type="GO" id="GO:0022900">
    <property type="term" value="P:electron transport chain"/>
    <property type="evidence" value="ECO:0007669"/>
    <property type="project" value="UniProtKB-UniRule"/>
</dbReference>
<evidence type="ECO:0000256" key="5">
    <source>
        <dbReference type="ARBA" id="ARBA00022692"/>
    </source>
</evidence>
<feature type="transmembrane region" description="Helical" evidence="10">
    <location>
        <begin position="222"/>
        <end position="238"/>
    </location>
</feature>
<keyword evidence="3 10" id="KW-0285">Flavoprotein</keyword>
<dbReference type="Pfam" id="PF03116">
    <property type="entry name" value="NQR2_RnfD_RnfE"/>
    <property type="match status" value="1"/>
</dbReference>
<evidence type="ECO:0000256" key="1">
    <source>
        <dbReference type="ARBA" id="ARBA00022448"/>
    </source>
</evidence>
<evidence type="ECO:0000256" key="6">
    <source>
        <dbReference type="ARBA" id="ARBA00022967"/>
    </source>
</evidence>
<sequence>MNNNQQLVVSSSPHVRDVTTVSQIMWSVVLALLPAVIAAVYFFKLQALAIIIVSIIGAVLTELIFQKVRNKKITIDDGSAVITGILLALTLPPTMPLWMVFLGSVVAVGLGKQVFGGLGYNPFNPALVGRAFLMAAYTVKMTTWVAPINSGSSSVKMLIGQLAGRNVDLVSTATPLNLAGKGEITEYWNLFIGHIGGSLGETSAFALLLGAAYLIYKGYISWRIPAGMIASVFILSMIFGQDPIFHVLAGGLVLGAFYMATDMVTSPITKMGRWIFGIGAGTLVVIIRIWGGYPEGVLYSILLMNTAVPLLNRYTRPRSFGEVTS</sequence>
<keyword evidence="7 10" id="KW-0249">Electron transport</keyword>
<keyword evidence="1 10" id="KW-0813">Transport</keyword>
<feature type="transmembrane region" description="Helical" evidence="10">
    <location>
        <begin position="21"/>
        <end position="42"/>
    </location>
</feature>
<keyword evidence="12" id="KW-1185">Reference proteome</keyword>
<comment type="function">
    <text evidence="10">Part of a membrane-bound complex that couples electron transfer with translocation of ions across the membrane.</text>
</comment>
<evidence type="ECO:0000256" key="7">
    <source>
        <dbReference type="ARBA" id="ARBA00022982"/>
    </source>
</evidence>
<evidence type="ECO:0000256" key="10">
    <source>
        <dbReference type="HAMAP-Rule" id="MF_00462"/>
    </source>
</evidence>
<comment type="cofactor">
    <cofactor evidence="10">
        <name>FMN</name>
        <dbReference type="ChEBI" id="CHEBI:58210"/>
    </cofactor>
</comment>